<gene>
    <name evidence="1" type="ORF">BDN70DRAFT_894924</name>
</gene>
<sequence length="228" mass="25894">MATPNNIKEFTAPDWTTISMMGLNFRPKILFLEIEYILYAIKTVVRRVVANAENIPAASKVPRPVDKAEDLMDVPYIARRIIKLTEFGNEQNQGHQDNAKRTIPYTKAPPYLLTFTLEINSLIVIIRTRSTSESHKAIYVGIWNTRLNQSGGSFNDRKIDSRVSPFLTNCHSTEYHCTPKTTMLLRKSKVIVVGTTQRLGDILETMGLSNFTYEKSLENATIEISGYF</sequence>
<keyword evidence="2" id="KW-1185">Reference proteome</keyword>
<dbReference type="Proteomes" id="UP000807469">
    <property type="component" value="Unassembled WGS sequence"/>
</dbReference>
<evidence type="ECO:0000313" key="2">
    <source>
        <dbReference type="Proteomes" id="UP000807469"/>
    </source>
</evidence>
<accession>A0A9P5Z3Z5</accession>
<proteinExistence type="predicted"/>
<protein>
    <submittedName>
        <fullName evidence="1">Uncharacterized protein</fullName>
    </submittedName>
</protein>
<name>A0A9P5Z3Z5_9AGAR</name>
<evidence type="ECO:0000313" key="1">
    <source>
        <dbReference type="EMBL" id="KAF9479480.1"/>
    </source>
</evidence>
<dbReference type="EMBL" id="MU155212">
    <property type="protein sequence ID" value="KAF9479480.1"/>
    <property type="molecule type" value="Genomic_DNA"/>
</dbReference>
<dbReference type="AlphaFoldDB" id="A0A9P5Z3Z5"/>
<organism evidence="1 2">
    <name type="scientific">Pholiota conissans</name>
    <dbReference type="NCBI Taxonomy" id="109636"/>
    <lineage>
        <taxon>Eukaryota</taxon>
        <taxon>Fungi</taxon>
        <taxon>Dikarya</taxon>
        <taxon>Basidiomycota</taxon>
        <taxon>Agaricomycotina</taxon>
        <taxon>Agaricomycetes</taxon>
        <taxon>Agaricomycetidae</taxon>
        <taxon>Agaricales</taxon>
        <taxon>Agaricineae</taxon>
        <taxon>Strophariaceae</taxon>
        <taxon>Pholiota</taxon>
    </lineage>
</organism>
<reference evidence="1" key="1">
    <citation type="submission" date="2020-11" db="EMBL/GenBank/DDBJ databases">
        <authorList>
            <consortium name="DOE Joint Genome Institute"/>
            <person name="Ahrendt S."/>
            <person name="Riley R."/>
            <person name="Andreopoulos W."/>
            <person name="Labutti K."/>
            <person name="Pangilinan J."/>
            <person name="Ruiz-Duenas F.J."/>
            <person name="Barrasa J.M."/>
            <person name="Sanchez-Garcia M."/>
            <person name="Camarero S."/>
            <person name="Miyauchi S."/>
            <person name="Serrano A."/>
            <person name="Linde D."/>
            <person name="Babiker R."/>
            <person name="Drula E."/>
            <person name="Ayuso-Fernandez I."/>
            <person name="Pacheco R."/>
            <person name="Padilla G."/>
            <person name="Ferreira P."/>
            <person name="Barriuso J."/>
            <person name="Kellner H."/>
            <person name="Castanera R."/>
            <person name="Alfaro M."/>
            <person name="Ramirez L."/>
            <person name="Pisabarro A.G."/>
            <person name="Kuo A."/>
            <person name="Tritt A."/>
            <person name="Lipzen A."/>
            <person name="He G."/>
            <person name="Yan M."/>
            <person name="Ng V."/>
            <person name="Cullen D."/>
            <person name="Martin F."/>
            <person name="Rosso M.-N."/>
            <person name="Henrissat B."/>
            <person name="Hibbett D."/>
            <person name="Martinez A.T."/>
            <person name="Grigoriev I.V."/>
        </authorList>
    </citation>
    <scope>NUCLEOTIDE SEQUENCE</scope>
    <source>
        <strain evidence="1">CIRM-BRFM 674</strain>
    </source>
</reference>
<comment type="caution">
    <text evidence="1">The sequence shown here is derived from an EMBL/GenBank/DDBJ whole genome shotgun (WGS) entry which is preliminary data.</text>
</comment>